<organism evidence="2 3">
    <name type="scientific">Paractinoplanes toevensis</name>
    <dbReference type="NCBI Taxonomy" id="571911"/>
    <lineage>
        <taxon>Bacteria</taxon>
        <taxon>Bacillati</taxon>
        <taxon>Actinomycetota</taxon>
        <taxon>Actinomycetes</taxon>
        <taxon>Micromonosporales</taxon>
        <taxon>Micromonosporaceae</taxon>
        <taxon>Paractinoplanes</taxon>
    </lineage>
</organism>
<dbReference type="PANTHER" id="PTHR35526:SF3">
    <property type="entry name" value="ANTI-SIGMA-F FACTOR RSBW"/>
    <property type="match status" value="1"/>
</dbReference>
<dbReference type="Proteomes" id="UP000677082">
    <property type="component" value="Unassembled WGS sequence"/>
</dbReference>
<evidence type="ECO:0000313" key="2">
    <source>
        <dbReference type="EMBL" id="GIM98073.1"/>
    </source>
</evidence>
<dbReference type="PANTHER" id="PTHR35526">
    <property type="entry name" value="ANTI-SIGMA-F FACTOR RSBW-RELATED"/>
    <property type="match status" value="1"/>
</dbReference>
<reference evidence="2 3" key="1">
    <citation type="submission" date="2021-03" db="EMBL/GenBank/DDBJ databases">
        <title>Whole genome shotgun sequence of Actinoplanes toevensis NBRC 105298.</title>
        <authorList>
            <person name="Komaki H."/>
            <person name="Tamura T."/>
        </authorList>
    </citation>
    <scope>NUCLEOTIDE SEQUENCE [LARGE SCALE GENOMIC DNA]</scope>
    <source>
        <strain evidence="2 3">NBRC 105298</strain>
    </source>
</reference>
<evidence type="ECO:0000256" key="1">
    <source>
        <dbReference type="SAM" id="MobiDB-lite"/>
    </source>
</evidence>
<dbReference type="RefSeq" id="WP_213013693.1">
    <property type="nucleotide sequence ID" value="NZ_BOQN01000178.1"/>
</dbReference>
<feature type="region of interest" description="Disordered" evidence="1">
    <location>
        <begin position="125"/>
        <end position="154"/>
    </location>
</feature>
<protein>
    <recommendedName>
        <fullName evidence="4">ATP-binding protein</fullName>
    </recommendedName>
</protein>
<dbReference type="AlphaFoldDB" id="A0A919WDD0"/>
<evidence type="ECO:0000313" key="3">
    <source>
        <dbReference type="Proteomes" id="UP000677082"/>
    </source>
</evidence>
<sequence>MALPRGAPAAPARRAVEATLLVWGFADGAADALLVTTELVQNIAQHTPSGGELRLLLQPASILIEAVDADPTLPQLRDLDVHRAGGRGLLLVAAVSLTWGCRNTTWEGHAGKVIWAELALPGNGSIDMPPNTRSVPDGRPDENRDSGVSGTLLA</sequence>
<dbReference type="EMBL" id="BOQN01000178">
    <property type="protein sequence ID" value="GIM98073.1"/>
    <property type="molecule type" value="Genomic_DNA"/>
</dbReference>
<dbReference type="CDD" id="cd16936">
    <property type="entry name" value="HATPase_RsbW-like"/>
    <property type="match status" value="1"/>
</dbReference>
<feature type="compositionally biased region" description="Basic and acidic residues" evidence="1">
    <location>
        <begin position="136"/>
        <end position="145"/>
    </location>
</feature>
<dbReference type="InterPro" id="IPR036890">
    <property type="entry name" value="HATPase_C_sf"/>
</dbReference>
<keyword evidence="3" id="KW-1185">Reference proteome</keyword>
<evidence type="ECO:0008006" key="4">
    <source>
        <dbReference type="Google" id="ProtNLM"/>
    </source>
</evidence>
<gene>
    <name evidence="2" type="ORF">Ato02nite_098660</name>
</gene>
<proteinExistence type="predicted"/>
<accession>A0A919WDD0</accession>
<comment type="caution">
    <text evidence="2">The sequence shown here is derived from an EMBL/GenBank/DDBJ whole genome shotgun (WGS) entry which is preliminary data.</text>
</comment>
<dbReference type="Gene3D" id="3.30.565.10">
    <property type="entry name" value="Histidine kinase-like ATPase, C-terminal domain"/>
    <property type="match status" value="1"/>
</dbReference>
<dbReference type="InterPro" id="IPR050267">
    <property type="entry name" value="Anti-sigma-factor_SerPK"/>
</dbReference>
<name>A0A919WDD0_9ACTN</name>